<keyword evidence="6" id="KW-0560">Oxidoreductase</keyword>
<evidence type="ECO:0000256" key="4">
    <source>
        <dbReference type="ARBA" id="ARBA00022827"/>
    </source>
</evidence>
<dbReference type="InterPro" id="IPR023753">
    <property type="entry name" value="FAD/NAD-binding_dom"/>
</dbReference>
<keyword evidence="5" id="KW-0521">NADP</keyword>
<sequence>MPTIENTELQDAHLRNGKKCIQSDVLIIGGGFGGAYGLWKMRKLGFQTKLLEAGKEFGGTWHWNSYPGARVDSEMPYYSLSIPEVWKTWNWKERFPGHDELKAYFRHVDKTLDLSKDAFFNSVATSIKREDGLWVVQTRDDRVFRSTYLILATGSSYKKHLPAFPGLDNYGREVIHAADWPIDGLDVKGKKVGVVGNGATGVQLVQELGKQDCDLTVLIRTPIHALPMRQRRFTIEEQESTKLAYPYLFEGAQNSRAGFPFRGQTKSFWEATVEEREAIMEEGWNRGGFAFNQTTYRDFIWDRGANKEFYNFWAKKVRQRVTDPVKAQIVAPIPQQALFATKRPSLEQDYYDIINRSNVTLVDLKATPIERFSERGIVAGRKLHELDLLVLATGYDAVTGSLLNMGLKDENGVPLENKWKDGVRTYLGLMIPDMPNLFMAYGPQAPTSFANGPPIIEIQVDLIAQMIQKCQAEQLSSISTGDAAAELWAQEVRDTGNKTLYPTADSWYMGANIPGKPREMLLYLGGMDTYAQKCRVAIDSWTGFITARKEQKAVRASL</sequence>
<dbReference type="AlphaFoldDB" id="A0A2G5HLZ3"/>
<dbReference type="Proteomes" id="UP000230605">
    <property type="component" value="Chromosome 4"/>
</dbReference>
<accession>A0A2G5HLZ3</accession>
<evidence type="ECO:0000313" key="10">
    <source>
        <dbReference type="EMBL" id="WPB01143.1"/>
    </source>
</evidence>
<evidence type="ECO:0000256" key="2">
    <source>
        <dbReference type="ARBA" id="ARBA00010139"/>
    </source>
</evidence>
<evidence type="ECO:0000256" key="5">
    <source>
        <dbReference type="ARBA" id="ARBA00022857"/>
    </source>
</evidence>
<dbReference type="Proteomes" id="UP001302367">
    <property type="component" value="Chromosome 4"/>
</dbReference>
<feature type="domain" description="FAD/NAD(P)-binding" evidence="8">
    <location>
        <begin position="24"/>
        <end position="225"/>
    </location>
</feature>
<protein>
    <submittedName>
        <fullName evidence="9">Baeyer-Villiger monooxygenase</fullName>
    </submittedName>
</protein>
<evidence type="ECO:0000313" key="9">
    <source>
        <dbReference type="EMBL" id="PIA93567.1"/>
    </source>
</evidence>
<dbReference type="OrthoDB" id="66881at2759"/>
<keyword evidence="12" id="KW-1185">Reference proteome</keyword>
<evidence type="ECO:0000256" key="7">
    <source>
        <dbReference type="ARBA" id="ARBA00023033"/>
    </source>
</evidence>
<dbReference type="SUPFAM" id="SSF51905">
    <property type="entry name" value="FAD/NAD(P)-binding domain"/>
    <property type="match status" value="2"/>
</dbReference>
<keyword evidence="4" id="KW-0274">FAD</keyword>
<gene>
    <name evidence="9" type="ORF">CB0940_03941</name>
    <name evidence="10" type="ORF">RHO25_005764</name>
</gene>
<reference evidence="10 12" key="2">
    <citation type="submission" date="2023-09" db="EMBL/GenBank/DDBJ databases">
        <title>Complete-Gapless Cercospora beticola genome.</title>
        <authorList>
            <person name="Wyatt N.A."/>
            <person name="Spanner R.E."/>
            <person name="Bolton M.D."/>
        </authorList>
    </citation>
    <scope>NUCLEOTIDE SEQUENCE [LARGE SCALE GENOMIC DNA]</scope>
    <source>
        <strain evidence="10">Cb09-40</strain>
    </source>
</reference>
<dbReference type="Gene3D" id="3.50.50.60">
    <property type="entry name" value="FAD/NAD(P)-binding domain"/>
    <property type="match status" value="2"/>
</dbReference>
<dbReference type="Pfam" id="PF07992">
    <property type="entry name" value="Pyr_redox_2"/>
    <property type="match status" value="1"/>
</dbReference>
<dbReference type="InterPro" id="IPR036188">
    <property type="entry name" value="FAD/NAD-bd_sf"/>
</dbReference>
<proteinExistence type="inferred from homology"/>
<evidence type="ECO:0000259" key="8">
    <source>
        <dbReference type="Pfam" id="PF07992"/>
    </source>
</evidence>
<comment type="cofactor">
    <cofactor evidence="1">
        <name>FAD</name>
        <dbReference type="ChEBI" id="CHEBI:57692"/>
    </cofactor>
</comment>
<keyword evidence="7 9" id="KW-0503">Monooxygenase</keyword>
<keyword evidence="3" id="KW-0285">Flavoprotein</keyword>
<dbReference type="InterPro" id="IPR050775">
    <property type="entry name" value="FAD-binding_Monooxygenases"/>
</dbReference>
<evidence type="ECO:0000313" key="11">
    <source>
        <dbReference type="Proteomes" id="UP000230605"/>
    </source>
</evidence>
<dbReference type="PRINTS" id="PR00411">
    <property type="entry name" value="PNDRDTASEI"/>
</dbReference>
<evidence type="ECO:0000313" key="12">
    <source>
        <dbReference type="Proteomes" id="UP001302367"/>
    </source>
</evidence>
<dbReference type="EMBL" id="CP134187">
    <property type="protein sequence ID" value="WPB01143.1"/>
    <property type="molecule type" value="Genomic_DNA"/>
</dbReference>
<name>A0A2G5HLZ3_CERBT</name>
<dbReference type="PANTHER" id="PTHR43098">
    <property type="entry name" value="L-ORNITHINE N(5)-MONOOXYGENASE-RELATED"/>
    <property type="match status" value="1"/>
</dbReference>
<organism evidence="9 11">
    <name type="scientific">Cercospora beticola</name>
    <name type="common">Sugarbeet leaf spot fungus</name>
    <dbReference type="NCBI Taxonomy" id="122368"/>
    <lineage>
        <taxon>Eukaryota</taxon>
        <taxon>Fungi</taxon>
        <taxon>Dikarya</taxon>
        <taxon>Ascomycota</taxon>
        <taxon>Pezizomycotina</taxon>
        <taxon>Dothideomycetes</taxon>
        <taxon>Dothideomycetidae</taxon>
        <taxon>Mycosphaerellales</taxon>
        <taxon>Mycosphaerellaceae</taxon>
        <taxon>Cercospora</taxon>
    </lineage>
</organism>
<dbReference type="EMBL" id="LKMD01000105">
    <property type="protein sequence ID" value="PIA93567.1"/>
    <property type="molecule type" value="Genomic_DNA"/>
</dbReference>
<dbReference type="GO" id="GO:0004497">
    <property type="term" value="F:monooxygenase activity"/>
    <property type="evidence" value="ECO:0007669"/>
    <property type="project" value="UniProtKB-KW"/>
</dbReference>
<evidence type="ECO:0000256" key="1">
    <source>
        <dbReference type="ARBA" id="ARBA00001974"/>
    </source>
</evidence>
<evidence type="ECO:0000256" key="3">
    <source>
        <dbReference type="ARBA" id="ARBA00022630"/>
    </source>
</evidence>
<reference evidence="9 11" key="1">
    <citation type="submission" date="2015-10" db="EMBL/GenBank/DDBJ databases">
        <title>The cercosporin biosynthetic gene cluster was horizontally transferred to several fungal lineages and shown to be expanded in Cercospora beticola based on microsynteny with recipient genomes.</title>
        <authorList>
            <person name="De Jonge R."/>
            <person name="Ebert M.K."/>
            <person name="Suttle J.C."/>
            <person name="Jurick Ii W.M."/>
            <person name="Secor G.A."/>
            <person name="Thomma B.P."/>
            <person name="Van De Peer Y."/>
            <person name="Bolton M.D."/>
        </authorList>
    </citation>
    <scope>NUCLEOTIDE SEQUENCE [LARGE SCALE GENOMIC DNA]</scope>
    <source>
        <strain evidence="9 11">09-40</strain>
    </source>
</reference>
<dbReference type="PANTHER" id="PTHR43098:SF3">
    <property type="entry name" value="L-ORNITHINE N(5)-MONOOXYGENASE-RELATED"/>
    <property type="match status" value="1"/>
</dbReference>
<comment type="similarity">
    <text evidence="2">Belongs to the FAD-binding monooxygenase family.</text>
</comment>
<evidence type="ECO:0000256" key="6">
    <source>
        <dbReference type="ARBA" id="ARBA00023002"/>
    </source>
</evidence>